<dbReference type="GO" id="GO:0005829">
    <property type="term" value="C:cytosol"/>
    <property type="evidence" value="ECO:0007669"/>
    <property type="project" value="TreeGrafter"/>
</dbReference>
<keyword evidence="7 11" id="KW-0067">ATP-binding</keyword>
<feature type="region of interest" description="Lon-protease-like" evidence="11">
    <location>
        <begin position="353"/>
        <end position="456"/>
    </location>
</feature>
<dbReference type="FunFam" id="3.40.50.300:FF:000050">
    <property type="entry name" value="DNA repair protein RadA"/>
    <property type="match status" value="1"/>
</dbReference>
<dbReference type="AlphaFoldDB" id="E1X1K0"/>
<reference evidence="16" key="1">
    <citation type="journal article" date="2013" name="ISME J.">
        <title>A small predatory core genome in the divergent marine Bacteriovorax marinus SJ and the terrestrial Bdellovibrio bacteriovorus.</title>
        <authorList>
            <person name="Crossman L.C."/>
            <person name="Chen H."/>
            <person name="Cerdeno-Tarraga A.M."/>
            <person name="Brooks K."/>
            <person name="Quail M.A."/>
            <person name="Pineiro S.A."/>
            <person name="Hobley L."/>
            <person name="Sockett R.E."/>
            <person name="Bentley S.D."/>
            <person name="Parkhill J."/>
            <person name="Williams H.N."/>
            <person name="Stine O.C."/>
        </authorList>
    </citation>
    <scope>NUCLEOTIDE SEQUENCE [LARGE SCALE GENOMIC DNA]</scope>
    <source>
        <strain evidence="16">ATCC BAA-682 / DSM 15412 / SJ</strain>
    </source>
</reference>
<dbReference type="PATRIC" id="fig|862908.3.peg.3278"/>
<dbReference type="Pfam" id="PF13541">
    <property type="entry name" value="ChlI"/>
    <property type="match status" value="1"/>
</dbReference>
<dbReference type="GO" id="GO:0016787">
    <property type="term" value="F:hydrolase activity"/>
    <property type="evidence" value="ECO:0007669"/>
    <property type="project" value="UniProtKB-KW"/>
</dbReference>
<dbReference type="PRINTS" id="PR01874">
    <property type="entry name" value="DNAREPAIRADA"/>
</dbReference>
<keyword evidence="4 13" id="KW-0863">Zinc-finger</keyword>
<dbReference type="InterPro" id="IPR041166">
    <property type="entry name" value="Rubredoxin_2"/>
</dbReference>
<evidence type="ECO:0000259" key="14">
    <source>
        <dbReference type="PROSITE" id="PS50162"/>
    </source>
</evidence>
<evidence type="ECO:0000313" key="16">
    <source>
        <dbReference type="Proteomes" id="UP000008963"/>
    </source>
</evidence>
<dbReference type="Gene3D" id="3.30.230.10">
    <property type="match status" value="1"/>
</dbReference>
<evidence type="ECO:0000256" key="2">
    <source>
        <dbReference type="ARBA" id="ARBA00022741"/>
    </source>
</evidence>
<organism evidence="15 16">
    <name type="scientific">Halobacteriovorax marinus (strain ATCC BAA-682 / DSM 15412 / SJ)</name>
    <name type="common">Bacteriovorax marinus</name>
    <dbReference type="NCBI Taxonomy" id="862908"/>
    <lineage>
        <taxon>Bacteria</taxon>
        <taxon>Pseudomonadati</taxon>
        <taxon>Bdellovibrionota</taxon>
        <taxon>Bacteriovoracia</taxon>
        <taxon>Bacteriovoracales</taxon>
        <taxon>Halobacteriovoraceae</taxon>
        <taxon>Halobacteriovorax</taxon>
    </lineage>
</organism>
<dbReference type="PANTHER" id="PTHR32472:SF10">
    <property type="entry name" value="DNA REPAIR PROTEIN RADA-LIKE PROTEIN"/>
    <property type="match status" value="1"/>
</dbReference>
<dbReference type="GO" id="GO:0140664">
    <property type="term" value="F:ATP-dependent DNA damage sensor activity"/>
    <property type="evidence" value="ECO:0007669"/>
    <property type="project" value="InterPro"/>
</dbReference>
<dbReference type="GO" id="GO:0000725">
    <property type="term" value="P:recombinational repair"/>
    <property type="evidence" value="ECO:0007669"/>
    <property type="project" value="UniProtKB-UniRule"/>
</dbReference>
<dbReference type="KEGG" id="bmx:BMS_3425"/>
<dbReference type="HAMAP" id="MF_01498">
    <property type="entry name" value="RadA_bact"/>
    <property type="match status" value="1"/>
</dbReference>
<evidence type="ECO:0000256" key="10">
    <source>
        <dbReference type="ARBA" id="ARBA00023204"/>
    </source>
</evidence>
<evidence type="ECO:0000256" key="3">
    <source>
        <dbReference type="ARBA" id="ARBA00022763"/>
    </source>
</evidence>
<keyword evidence="5" id="KW-0378">Hydrolase</keyword>
<comment type="similarity">
    <text evidence="11 13">Belongs to the RecA family. RadA subfamily.</text>
</comment>
<evidence type="ECO:0000256" key="11">
    <source>
        <dbReference type="HAMAP-Rule" id="MF_01498"/>
    </source>
</evidence>
<keyword evidence="8 11" id="KW-0346">Stress response</keyword>
<evidence type="ECO:0000256" key="4">
    <source>
        <dbReference type="ARBA" id="ARBA00022771"/>
    </source>
</evidence>
<feature type="domain" description="RecA family profile 1" evidence="14">
    <location>
        <begin position="69"/>
        <end position="220"/>
    </location>
</feature>
<evidence type="ECO:0000313" key="15">
    <source>
        <dbReference type="EMBL" id="CBW28168.1"/>
    </source>
</evidence>
<evidence type="ECO:0000256" key="13">
    <source>
        <dbReference type="RuleBase" id="RU003555"/>
    </source>
</evidence>
<dbReference type="GO" id="GO:0008270">
    <property type="term" value="F:zinc ion binding"/>
    <property type="evidence" value="ECO:0007669"/>
    <property type="project" value="UniProtKB-KW"/>
</dbReference>
<dbReference type="HOGENOM" id="CLU_018264_0_0_7"/>
<comment type="function">
    <text evidence="13">DNA-dependent ATPase involved in processing of recombination intermediates, plays a role in repairing DNA breaks. Stimulates the branch migration of RecA-mediated strand transfer reactions, allowing the 3' invading strand to extend heteroduplex DNA faster. Binds ssDNA in the presence of ADP but not other nucleotides, has ATPase activity that is stimulated by ssDNA and various branched DNA structures, but inhibited by SSB. Does not have RecA's homology-searching function.</text>
</comment>
<dbReference type="Pfam" id="PF18073">
    <property type="entry name" value="Zn_ribbon_LapB"/>
    <property type="match status" value="1"/>
</dbReference>
<keyword evidence="16" id="KW-1185">Reference proteome</keyword>
<dbReference type="InterPro" id="IPR003593">
    <property type="entry name" value="AAA+_ATPase"/>
</dbReference>
<dbReference type="InterPro" id="IPR020588">
    <property type="entry name" value="RecA_ATP-bd"/>
</dbReference>
<feature type="short sequence motif" description="RadA KNRFG motif" evidence="11">
    <location>
        <begin position="257"/>
        <end position="261"/>
    </location>
</feature>
<comment type="function">
    <text evidence="11">Plays a role in repairing double-strand DNA breaks, probably involving stabilizing or processing branched DNA or blocked replication forks.</text>
</comment>
<comment type="domain">
    <text evidence="11">The middle region has homology to RecA with ATPase motifs including the RadA KNRFG motif, while the C-terminus is homologous to Lon protease.</text>
</comment>
<evidence type="ECO:0000256" key="6">
    <source>
        <dbReference type="ARBA" id="ARBA00022833"/>
    </source>
</evidence>
<dbReference type="Proteomes" id="UP000008963">
    <property type="component" value="Chromosome"/>
</dbReference>
<accession>E1X1K0</accession>
<dbReference type="CDD" id="cd01121">
    <property type="entry name" value="RadA_SMS_N"/>
    <property type="match status" value="1"/>
</dbReference>
<dbReference type="PANTHER" id="PTHR32472">
    <property type="entry name" value="DNA REPAIR PROTEIN RADA"/>
    <property type="match status" value="1"/>
</dbReference>
<dbReference type="SUPFAM" id="SSF52540">
    <property type="entry name" value="P-loop containing nucleoside triphosphate hydrolases"/>
    <property type="match status" value="1"/>
</dbReference>
<dbReference type="EMBL" id="FQ312005">
    <property type="protein sequence ID" value="CBW28168.1"/>
    <property type="molecule type" value="Genomic_DNA"/>
</dbReference>
<dbReference type="Gene3D" id="3.40.50.300">
    <property type="entry name" value="P-loop containing nucleotide triphosphate hydrolases"/>
    <property type="match status" value="1"/>
</dbReference>
<keyword evidence="10 11" id="KW-0234">DNA repair</keyword>
<dbReference type="SUPFAM" id="SSF54211">
    <property type="entry name" value="Ribosomal protein S5 domain 2-like"/>
    <property type="match status" value="1"/>
</dbReference>
<keyword evidence="1 11" id="KW-0479">Metal-binding</keyword>
<evidence type="ECO:0000256" key="7">
    <source>
        <dbReference type="ARBA" id="ARBA00022840"/>
    </source>
</evidence>
<evidence type="ECO:0000256" key="5">
    <source>
        <dbReference type="ARBA" id="ARBA00022801"/>
    </source>
</evidence>
<dbReference type="InterPro" id="IPR014721">
    <property type="entry name" value="Ribsml_uS5_D2-typ_fold_subgr"/>
</dbReference>
<dbReference type="STRING" id="862908.BMS_3425"/>
<evidence type="ECO:0000256" key="12">
    <source>
        <dbReference type="NCBIfam" id="TIGR00416"/>
    </source>
</evidence>
<dbReference type="SMART" id="SM00382">
    <property type="entry name" value="AAA"/>
    <property type="match status" value="1"/>
</dbReference>
<dbReference type="GO" id="GO:0003684">
    <property type="term" value="F:damaged DNA binding"/>
    <property type="evidence" value="ECO:0007669"/>
    <property type="project" value="InterPro"/>
</dbReference>
<gene>
    <name evidence="15" type="primary">sms</name>
    <name evidence="11" type="synonym">radA</name>
    <name evidence="15" type="ordered locus">BMS_3425</name>
</gene>
<keyword evidence="3 11" id="KW-0227">DNA damage</keyword>
<dbReference type="InterPro" id="IPR020568">
    <property type="entry name" value="Ribosomal_Su5_D2-typ_SF"/>
</dbReference>
<dbReference type="NCBIfam" id="TIGR00416">
    <property type="entry name" value="sms"/>
    <property type="match status" value="1"/>
</dbReference>
<name>E1X1K0_HALMS</name>
<evidence type="ECO:0000256" key="1">
    <source>
        <dbReference type="ARBA" id="ARBA00022723"/>
    </source>
</evidence>
<sequence>MREGITMVKKISNVYLCNNCDFRALKWEGKCSGCGEWNSLVQVEESSKQRKLDEQGSRPERVSEVNTQEYSRKVTGIAEFDRVLGGGIVIGSLTLLGGEPGIGKSTLLTEVLAALSKKYPKEDILYVSGEESIHQVADRVKRLGLIHANFYIYNETNWQSILGQIKKIRPSVIVLDSIQTTVSGEVQSAAGSVSQVREVTYELMNHVKGSSMTCFVIGHITKEGSIAGPKILEHMVDTVIYFEGDQLSNNRILRSIKNRFGNTNEVGIFEMNEKGLNQVLNPSQYFIDASNVDAYGRSISCVMEGTRPLFIEVQALVVDGQGRKTTQGIDTNRVSMLVAVIEKYLGIPMNISDIYLNIIGGIKVKGQDTDLSIISSLLSSFKNKKIDTETILIGEVGLNGEVRSVSNIDKRIKEMERLKYKKLITSKNISQRITGKSKLEIIGISKIQEIEEHLNL</sequence>
<dbReference type="Pfam" id="PF13481">
    <property type="entry name" value="AAA_25"/>
    <property type="match status" value="1"/>
</dbReference>
<dbReference type="InterPro" id="IPR004504">
    <property type="entry name" value="DNA_repair_RadA"/>
</dbReference>
<dbReference type="GO" id="GO:0005524">
    <property type="term" value="F:ATP binding"/>
    <property type="evidence" value="ECO:0007669"/>
    <property type="project" value="UniProtKB-UniRule"/>
</dbReference>
<dbReference type="eggNOG" id="COG1066">
    <property type="taxonomic scope" value="Bacteria"/>
</dbReference>
<dbReference type="PROSITE" id="PS50162">
    <property type="entry name" value="RECA_2"/>
    <property type="match status" value="1"/>
</dbReference>
<keyword evidence="6 13" id="KW-0862">Zinc</keyword>
<evidence type="ECO:0000256" key="9">
    <source>
        <dbReference type="ARBA" id="ARBA00023125"/>
    </source>
</evidence>
<feature type="binding site" evidence="11">
    <location>
        <begin position="98"/>
        <end position="105"/>
    </location>
    <ligand>
        <name>ATP</name>
        <dbReference type="ChEBI" id="CHEBI:30616"/>
    </ligand>
</feature>
<proteinExistence type="inferred from homology"/>
<evidence type="ECO:0000256" key="8">
    <source>
        <dbReference type="ARBA" id="ARBA00023016"/>
    </source>
</evidence>
<protein>
    <recommendedName>
        <fullName evidence="11 12">DNA repair protein RadA</fullName>
    </recommendedName>
</protein>
<dbReference type="InterPro" id="IPR027417">
    <property type="entry name" value="P-loop_NTPase"/>
</dbReference>
<keyword evidence="2 11" id="KW-0547">Nucleotide-binding</keyword>
<keyword evidence="9 11" id="KW-0238">DNA-binding</keyword>